<comment type="caution">
    <text evidence="1">The sequence shown here is derived from an EMBL/GenBank/DDBJ whole genome shotgun (WGS) entry which is preliminary data.</text>
</comment>
<reference evidence="1 2" key="2">
    <citation type="submission" date="2020-08" db="EMBL/GenBank/DDBJ databases">
        <authorList>
            <person name="Partida-Martinez L."/>
            <person name="Huntemann M."/>
            <person name="Clum A."/>
            <person name="Wang J."/>
            <person name="Palaniappan K."/>
            <person name="Ritter S."/>
            <person name="Chen I.-M."/>
            <person name="Stamatis D."/>
            <person name="Reddy T."/>
            <person name="O'Malley R."/>
            <person name="Daum C."/>
            <person name="Shapiro N."/>
            <person name="Ivanova N."/>
            <person name="Kyrpides N."/>
            <person name="Woyke T."/>
        </authorList>
    </citation>
    <scope>NUCLEOTIDE SEQUENCE [LARGE SCALE GENOMIC DNA]</scope>
    <source>
        <strain evidence="1 2">AS3.13</strain>
    </source>
</reference>
<organism evidence="1 2">
    <name type="scientific">Sphingomonas endophytica</name>
    <dbReference type="NCBI Taxonomy" id="869719"/>
    <lineage>
        <taxon>Bacteria</taxon>
        <taxon>Pseudomonadati</taxon>
        <taxon>Pseudomonadota</taxon>
        <taxon>Alphaproteobacteria</taxon>
        <taxon>Sphingomonadales</taxon>
        <taxon>Sphingomonadaceae</taxon>
        <taxon>Sphingomonas</taxon>
    </lineage>
</organism>
<evidence type="ECO:0000313" key="2">
    <source>
        <dbReference type="Proteomes" id="UP000522313"/>
    </source>
</evidence>
<dbReference type="SUPFAM" id="SSF81606">
    <property type="entry name" value="PP2C-like"/>
    <property type="match status" value="1"/>
</dbReference>
<proteinExistence type="predicted"/>
<name>A0A7X0JDA0_9SPHN</name>
<dbReference type="RefSeq" id="WP_184504641.1">
    <property type="nucleotide sequence ID" value="NZ_JACHBT010000006.1"/>
</dbReference>
<reference evidence="1 2" key="1">
    <citation type="submission" date="2020-08" db="EMBL/GenBank/DDBJ databases">
        <title>The Agave Microbiome: Exploring the role of microbial communities in plant adaptations to desert environments.</title>
        <authorList>
            <person name="Partida-Martinez L.P."/>
        </authorList>
    </citation>
    <scope>NUCLEOTIDE SEQUENCE [LARGE SCALE GENOMIC DNA]</scope>
    <source>
        <strain evidence="1 2">AS3.13</strain>
    </source>
</reference>
<dbReference type="AlphaFoldDB" id="A0A7X0JDA0"/>
<dbReference type="EMBL" id="JACHBT010000006">
    <property type="protein sequence ID" value="MBB6504371.1"/>
    <property type="molecule type" value="Genomic_DNA"/>
</dbReference>
<gene>
    <name evidence="1" type="ORF">F4693_001341</name>
</gene>
<dbReference type="Gene3D" id="3.60.40.10">
    <property type="entry name" value="PPM-type phosphatase domain"/>
    <property type="match status" value="1"/>
</dbReference>
<evidence type="ECO:0000313" key="1">
    <source>
        <dbReference type="EMBL" id="MBB6504371.1"/>
    </source>
</evidence>
<evidence type="ECO:0008006" key="3">
    <source>
        <dbReference type="Google" id="ProtNLM"/>
    </source>
</evidence>
<protein>
    <recommendedName>
        <fullName evidence="3">PPM-type phosphatase domain-containing protein</fullName>
    </recommendedName>
</protein>
<accession>A0A7X0JDA0</accession>
<sequence length="274" mass="28137">MHLDLIQSLSLCGDAGTPNDDRAGSGTRHAWVIDGATDLSPPGLLGAQGGAAWLAATADAAFAAAMADDLRGTCTQVFAAVATRYAAQRQREPEGAWEVPRASFAAVQLVGDMLEVAWAADCAVLHASRATVTWCTPAPDRARESAQAAALGPGVGATKLRTPAVLADRRAARTLPGQKVLGIDAGESARAMEVVSVAVAPGDDLLLMSDGMAALVDAYAAYDAAGLVAALRSRGLAALGGELRAIERSDAACRRYPRFKASDDATALWVRVGG</sequence>
<dbReference type="Proteomes" id="UP000522313">
    <property type="component" value="Unassembled WGS sequence"/>
</dbReference>
<dbReference type="InterPro" id="IPR036457">
    <property type="entry name" value="PPM-type-like_dom_sf"/>
</dbReference>